<dbReference type="PANTHER" id="PTHR11615">
    <property type="entry name" value="NITRATE, FORMATE, IRON DEHYDROGENASE"/>
    <property type="match status" value="1"/>
</dbReference>
<keyword evidence="7" id="KW-0560">Oxidoreductase</keyword>
<keyword evidence="2" id="KW-0479">Metal-binding</keyword>
<dbReference type="InterPro" id="IPR009016">
    <property type="entry name" value="Fe_hydrogenase"/>
</dbReference>
<evidence type="ECO:0000259" key="6">
    <source>
        <dbReference type="PROSITE" id="PS51656"/>
    </source>
</evidence>
<keyword evidence="3" id="KW-0408">Iron</keyword>
<feature type="domain" description="4Fe-4S ferredoxin-type" evidence="5">
    <location>
        <begin position="3"/>
        <end position="31"/>
    </location>
</feature>
<accession>M5DXY7</accession>
<protein>
    <submittedName>
        <fullName evidence="7">[FeFe] hydrogenase containing PAS/PAC sensor</fullName>
        <ecNumber evidence="7">1.12.7.2</ecNumber>
    </submittedName>
</protein>
<dbReference type="GO" id="GO:0046872">
    <property type="term" value="F:metal ion binding"/>
    <property type="evidence" value="ECO:0007669"/>
    <property type="project" value="UniProtKB-KW"/>
</dbReference>
<proteinExistence type="predicted"/>
<dbReference type="GO" id="GO:0008901">
    <property type="term" value="F:ferredoxin hydrogenase activity"/>
    <property type="evidence" value="ECO:0007669"/>
    <property type="project" value="UniProtKB-EC"/>
</dbReference>
<evidence type="ECO:0000259" key="5">
    <source>
        <dbReference type="PROSITE" id="PS51379"/>
    </source>
</evidence>
<name>M5DXY7_9FIRM</name>
<dbReference type="InterPro" id="IPR017896">
    <property type="entry name" value="4Fe4S_Fe-S-bd"/>
</dbReference>
<dbReference type="InterPro" id="IPR035965">
    <property type="entry name" value="PAS-like_dom_sf"/>
</dbReference>
<feature type="domain" description="4Fe-4S ferredoxin-type" evidence="5">
    <location>
        <begin position="32"/>
        <end position="61"/>
    </location>
</feature>
<dbReference type="Gene3D" id="3.40.950.10">
    <property type="entry name" value="Fe-only Hydrogenase (Larger Subunit), Chain L, domain 3"/>
    <property type="match status" value="1"/>
</dbReference>
<dbReference type="Pfam" id="PF02906">
    <property type="entry name" value="Fe_hyd_lg_C"/>
    <property type="match status" value="1"/>
</dbReference>
<dbReference type="EMBL" id="CAUI01000005">
    <property type="protein sequence ID" value="CCU77782.1"/>
    <property type="molecule type" value="Genomic_DNA"/>
</dbReference>
<dbReference type="InterPro" id="IPR004108">
    <property type="entry name" value="Fe_hydrogenase_lsu_C"/>
</dbReference>
<dbReference type="Gene3D" id="3.30.70.20">
    <property type="match status" value="1"/>
</dbReference>
<dbReference type="Gene3D" id="3.30.450.20">
    <property type="entry name" value="PAS domain"/>
    <property type="match status" value="1"/>
</dbReference>
<dbReference type="GO" id="GO:0051539">
    <property type="term" value="F:4 iron, 4 sulfur cluster binding"/>
    <property type="evidence" value="ECO:0007669"/>
    <property type="project" value="UniProtKB-KW"/>
</dbReference>
<feature type="domain" description="4Fe-4S" evidence="6">
    <location>
        <begin position="360"/>
        <end position="421"/>
    </location>
</feature>
<dbReference type="PROSITE" id="PS51656">
    <property type="entry name" value="4FE4S"/>
    <property type="match status" value="1"/>
</dbReference>
<dbReference type="Proteomes" id="UP000012063">
    <property type="component" value="Unassembled WGS sequence"/>
</dbReference>
<evidence type="ECO:0000256" key="3">
    <source>
        <dbReference type="ARBA" id="ARBA00023004"/>
    </source>
</evidence>
<reference evidence="8" key="1">
    <citation type="journal article" date="2013" name="Genome Announc.">
        <title>Genome Sequence of Halanaerobium saccharolyticum subsp. saccharolyticum Strain DSM 6643T, a Halophilic Hydrogen-Producing Bacterium.</title>
        <authorList>
            <person name="Kivisto A."/>
            <person name="Larjo A."/>
            <person name="Ciranna A."/>
            <person name="Santala V."/>
            <person name="Roos C."/>
            <person name="Karp M."/>
        </authorList>
    </citation>
    <scope>NUCLEOTIDE SEQUENCE [LARGE SCALE GENOMIC DNA]</scope>
    <source>
        <strain evidence="8">DSM 6643</strain>
    </source>
</reference>
<dbReference type="SUPFAM" id="SSF53920">
    <property type="entry name" value="Fe-only hydrogenase"/>
    <property type="match status" value="1"/>
</dbReference>
<comment type="caution">
    <text evidence="7">The sequence shown here is derived from an EMBL/GenBank/DDBJ whole genome shotgun (WGS) entry which is preliminary data.</text>
</comment>
<organism evidence="7 8">
    <name type="scientific">Halanaerobium saccharolyticum subsp. saccharolyticum DSM 6643</name>
    <dbReference type="NCBI Taxonomy" id="1293054"/>
    <lineage>
        <taxon>Bacteria</taxon>
        <taxon>Bacillati</taxon>
        <taxon>Bacillota</taxon>
        <taxon>Clostridia</taxon>
        <taxon>Halanaerobiales</taxon>
        <taxon>Halanaerobiaceae</taxon>
        <taxon>Halanaerobium</taxon>
    </lineage>
</organism>
<evidence type="ECO:0000313" key="7">
    <source>
        <dbReference type="EMBL" id="CCU77782.1"/>
    </source>
</evidence>
<dbReference type="EC" id="1.12.7.2" evidence="7"/>
<gene>
    <name evidence="7" type="ORF">HSACCH_00159</name>
</gene>
<dbReference type="PROSITE" id="PS00198">
    <property type="entry name" value="4FE4S_FER_1"/>
    <property type="match status" value="1"/>
</dbReference>
<evidence type="ECO:0000313" key="8">
    <source>
        <dbReference type="Proteomes" id="UP000012063"/>
    </source>
</evidence>
<evidence type="ECO:0000256" key="1">
    <source>
        <dbReference type="ARBA" id="ARBA00022485"/>
    </source>
</evidence>
<dbReference type="InterPro" id="IPR007202">
    <property type="entry name" value="4Fe-4S_dom"/>
</dbReference>
<dbReference type="STRING" id="1293054.HSACCH_00159"/>
<dbReference type="Pfam" id="PF04060">
    <property type="entry name" value="FeS"/>
    <property type="match status" value="1"/>
</dbReference>
<dbReference type="AlphaFoldDB" id="M5DXY7"/>
<keyword evidence="8" id="KW-1185">Reference proteome</keyword>
<dbReference type="RefSeq" id="WP_005487145.1">
    <property type="nucleotide sequence ID" value="NZ_CAUI01000005.1"/>
</dbReference>
<sequence>MNETLIVQPASCKDCHKCLRECPVAAIGFKDNQAFIIEEKCIYCGNCIKTCPQGAKSALFEEDKLEAFLESDSYLIASLAPSFAAAFPEVAPGQIIKALKLIGFDYIAETAEAAARVVKEFTKRRSKMDSSLITSCCPAVVNLIEKHYPELLPQLAPVLSPMMLQSSELKNKFDRARVVFIGPCLAKIEESKNEKRRNYRPDIVINFEHLRMLLEKKGVVISELDLAEVDLSASELTADYALSGGAVKAADLLQADPGCGNKALHLSGLDNIINFLEDFKKDKDKIKVELVELLACSGGCINGPAINNELSIPLKELEVHNYLSAKKRTNVKKEKLNNEISIRRKHQNKKMNLPKVPEAEIRKILASIAKENKEDEKDCGGCGYSSCREKAAAVYYGFAEKKMCIPYMKARAESLSQIIVESSHNAIIVVNDQMDIQKFNPVAKELFTQKSRKIEGMKLDKFIDSSNFKKAWNLNQRFIHQKCSYKNKSIIVDQTIFALKEHRVIVGILTDISEQEKQREKMQKMKEVAVEKTNAVVNKQMQIVQEIAGLLGETTVETKAALTELADLLQTGDDRWN</sequence>
<dbReference type="InterPro" id="IPR050340">
    <property type="entry name" value="Cytosolic_Fe-S_CAF"/>
</dbReference>
<keyword evidence="1" id="KW-0004">4Fe-4S</keyword>
<dbReference type="SUPFAM" id="SSF55785">
    <property type="entry name" value="PYP-like sensor domain (PAS domain)"/>
    <property type="match status" value="1"/>
</dbReference>
<dbReference type="eggNOG" id="COG1145">
    <property type="taxonomic scope" value="Bacteria"/>
</dbReference>
<dbReference type="PROSITE" id="PS51379">
    <property type="entry name" value="4FE4S_FER_2"/>
    <property type="match status" value="2"/>
</dbReference>
<keyword evidence="4" id="KW-0411">Iron-sulfur</keyword>
<dbReference type="InParanoid" id="M5DXY7"/>
<dbReference type="InterPro" id="IPR017900">
    <property type="entry name" value="4Fe4S_Fe_S_CS"/>
</dbReference>
<evidence type="ECO:0000256" key="2">
    <source>
        <dbReference type="ARBA" id="ARBA00022723"/>
    </source>
</evidence>
<dbReference type="Gene3D" id="1.10.15.40">
    <property type="entry name" value="Electron transport complex subunit B, putative Fe-S cluster"/>
    <property type="match status" value="1"/>
</dbReference>
<evidence type="ECO:0000256" key="4">
    <source>
        <dbReference type="ARBA" id="ARBA00023014"/>
    </source>
</evidence>
<dbReference type="SUPFAM" id="SSF54862">
    <property type="entry name" value="4Fe-4S ferredoxins"/>
    <property type="match status" value="1"/>
</dbReference>
<dbReference type="Pfam" id="PF13237">
    <property type="entry name" value="Fer4_10"/>
    <property type="match status" value="1"/>
</dbReference>
<dbReference type="eggNOG" id="COG4624">
    <property type="taxonomic scope" value="Bacteria"/>
</dbReference>